<gene>
    <name evidence="2" type="ORF">FHR98_000592</name>
</gene>
<reference evidence="2 3" key="1">
    <citation type="submission" date="2020-08" db="EMBL/GenBank/DDBJ databases">
        <title>Genomic Encyclopedia of Type Strains, Phase III (KMG-III): the genomes of soil and plant-associated and newly described type strains.</title>
        <authorList>
            <person name="Whitman W."/>
        </authorList>
    </citation>
    <scope>NUCLEOTIDE SEQUENCE [LARGE SCALE GENOMIC DNA]</scope>
    <source>
        <strain evidence="2 3">CECT 8803</strain>
    </source>
</reference>
<name>A0A839SN51_9PROT</name>
<dbReference type="EMBL" id="JACHXA010000001">
    <property type="protein sequence ID" value="MBB3064327.1"/>
    <property type="molecule type" value="Genomic_DNA"/>
</dbReference>
<dbReference type="AlphaFoldDB" id="A0A839SN51"/>
<proteinExistence type="predicted"/>
<evidence type="ECO:0000259" key="1">
    <source>
        <dbReference type="Pfam" id="PF06568"/>
    </source>
</evidence>
<sequence>MFYLKKSQFQSVNSTSGGTPARTGILRKIIAALVKSWQRRRTIMVLDSLNDQLLADIGIRRAEIPQVVDAMLQNRAKIAPSQPLVAPLETPRDHLRQAA</sequence>
<feature type="domain" description="YjiS-like" evidence="1">
    <location>
        <begin position="30"/>
        <end position="64"/>
    </location>
</feature>
<comment type="caution">
    <text evidence="2">The sequence shown here is derived from an EMBL/GenBank/DDBJ whole genome shotgun (WGS) entry which is preliminary data.</text>
</comment>
<dbReference type="InterPro" id="IPR009506">
    <property type="entry name" value="YjiS-like"/>
</dbReference>
<accession>A0A839SN51</accession>
<evidence type="ECO:0000313" key="2">
    <source>
        <dbReference type="EMBL" id="MBB3064327.1"/>
    </source>
</evidence>
<evidence type="ECO:0000313" key="3">
    <source>
        <dbReference type="Proteomes" id="UP000581135"/>
    </source>
</evidence>
<keyword evidence="3" id="KW-1185">Reference proteome</keyword>
<dbReference type="Proteomes" id="UP000581135">
    <property type="component" value="Unassembled WGS sequence"/>
</dbReference>
<dbReference type="RefSeq" id="WP_183415119.1">
    <property type="nucleotide sequence ID" value="NZ_JACHXA010000001.1"/>
</dbReference>
<organism evidence="2 3">
    <name type="scientific">Limibacillus halophilus</name>
    <dbReference type="NCBI Taxonomy" id="1579333"/>
    <lineage>
        <taxon>Bacteria</taxon>
        <taxon>Pseudomonadati</taxon>
        <taxon>Pseudomonadota</taxon>
        <taxon>Alphaproteobacteria</taxon>
        <taxon>Rhodospirillales</taxon>
        <taxon>Rhodovibrionaceae</taxon>
        <taxon>Limibacillus</taxon>
    </lineage>
</organism>
<dbReference type="Pfam" id="PF06568">
    <property type="entry name" value="YjiS-like"/>
    <property type="match status" value="1"/>
</dbReference>
<protein>
    <submittedName>
        <fullName evidence="2">Uncharacterized protein YjiS (DUF1127 family)</fullName>
    </submittedName>
</protein>